<dbReference type="Proteomes" id="UP000664545">
    <property type="component" value="Unassembled WGS sequence"/>
</dbReference>
<dbReference type="AlphaFoldDB" id="A0A939IHS2"/>
<dbReference type="RefSeq" id="WP_206580629.1">
    <property type="nucleotide sequence ID" value="NZ_JAFJZZ010000001.1"/>
</dbReference>
<proteinExistence type="predicted"/>
<sequence>MNKNDFPLEKGQVIKNYKKLCEIIGVEEKDGNGKIAQMKELKRYCTFHTQGQKYIIDEVYDIPKGKNDGRVNNGGHVAHTIYEDLMDNLILDLLSEEQIESLSFHELFQDIIPLFTQEYSDLQKEGYEYYSIRKEMSKGLVLTYSQKTKRNS</sequence>
<name>A0A939IHS2_CLOAM</name>
<dbReference type="EMBL" id="JAFJZZ010000001">
    <property type="protein sequence ID" value="MBN7771838.1"/>
    <property type="molecule type" value="Genomic_DNA"/>
</dbReference>
<keyword evidence="2" id="KW-1185">Reference proteome</keyword>
<comment type="caution">
    <text evidence="1">The sequence shown here is derived from an EMBL/GenBank/DDBJ whole genome shotgun (WGS) entry which is preliminary data.</text>
</comment>
<evidence type="ECO:0000313" key="1">
    <source>
        <dbReference type="EMBL" id="MBN7771838.1"/>
    </source>
</evidence>
<accession>A0A939IHS2</accession>
<organism evidence="1 2">
    <name type="scientific">Clostridium aminobutyricum</name>
    <dbReference type="NCBI Taxonomy" id="33953"/>
    <lineage>
        <taxon>Bacteria</taxon>
        <taxon>Bacillati</taxon>
        <taxon>Bacillota</taxon>
        <taxon>Clostridia</taxon>
        <taxon>Eubacteriales</taxon>
        <taxon>Clostridiaceae</taxon>
        <taxon>Clostridium</taxon>
    </lineage>
</organism>
<evidence type="ECO:0000313" key="2">
    <source>
        <dbReference type="Proteomes" id="UP000664545"/>
    </source>
</evidence>
<gene>
    <name evidence="1" type="ORF">JYB65_00495</name>
</gene>
<reference evidence="1" key="1">
    <citation type="submission" date="2021-02" db="EMBL/GenBank/DDBJ databases">
        <title>Abyssanaerobacter marinus gen.nov., sp., nov, anaerobic bacterium isolated from the Onnuri vent field of Indian Ocean and suggestion of Mogibacteriaceae fam. nov., and proposal of reclassification of ambiguous this family's genus member.</title>
        <authorList>
            <person name="Kim Y.J."/>
            <person name="Yang J.-A."/>
        </authorList>
    </citation>
    <scope>NUCLEOTIDE SEQUENCE</scope>
    <source>
        <strain evidence="1">DSM 2634</strain>
    </source>
</reference>
<protein>
    <submittedName>
        <fullName evidence="1">Uncharacterized protein</fullName>
    </submittedName>
</protein>